<feature type="transmembrane region" description="Helical" evidence="5">
    <location>
        <begin position="82"/>
        <end position="104"/>
    </location>
</feature>
<dbReference type="InterPro" id="IPR003594">
    <property type="entry name" value="HATPase_dom"/>
</dbReference>
<keyword evidence="3" id="KW-0902">Two-component regulatory system</keyword>
<name>A0ABY3XX64_9ACTN</name>
<dbReference type="PANTHER" id="PTHR24421">
    <property type="entry name" value="NITRATE/NITRITE SENSOR PROTEIN NARX-RELATED"/>
    <property type="match status" value="1"/>
</dbReference>
<dbReference type="Pfam" id="PF07730">
    <property type="entry name" value="HisKA_3"/>
    <property type="match status" value="1"/>
</dbReference>
<evidence type="ECO:0000256" key="3">
    <source>
        <dbReference type="ARBA" id="ARBA00023012"/>
    </source>
</evidence>
<dbReference type="SUPFAM" id="SSF55874">
    <property type="entry name" value="ATPase domain of HSP90 chaperone/DNA topoisomerase II/histidine kinase"/>
    <property type="match status" value="1"/>
</dbReference>
<organism evidence="7 8">
    <name type="scientific">Streptomyces tubbatahanensis</name>
    <dbReference type="NCBI Taxonomy" id="2923272"/>
    <lineage>
        <taxon>Bacteria</taxon>
        <taxon>Bacillati</taxon>
        <taxon>Actinomycetota</taxon>
        <taxon>Actinomycetes</taxon>
        <taxon>Kitasatosporales</taxon>
        <taxon>Streptomycetaceae</taxon>
        <taxon>Streptomyces</taxon>
    </lineage>
</organism>
<dbReference type="Gene3D" id="3.30.565.10">
    <property type="entry name" value="Histidine kinase-like ATPase, C-terminal domain"/>
    <property type="match status" value="1"/>
</dbReference>
<feature type="compositionally biased region" description="Low complexity" evidence="4">
    <location>
        <begin position="338"/>
        <end position="362"/>
    </location>
</feature>
<accession>A0ABY3XX64</accession>
<evidence type="ECO:0000313" key="8">
    <source>
        <dbReference type="Proteomes" id="UP001202244"/>
    </source>
</evidence>
<dbReference type="GO" id="GO:0016301">
    <property type="term" value="F:kinase activity"/>
    <property type="evidence" value="ECO:0007669"/>
    <property type="project" value="UniProtKB-KW"/>
</dbReference>
<evidence type="ECO:0000256" key="4">
    <source>
        <dbReference type="SAM" id="MobiDB-lite"/>
    </source>
</evidence>
<feature type="transmembrane region" description="Helical" evidence="5">
    <location>
        <begin position="7"/>
        <end position="26"/>
    </location>
</feature>
<keyword evidence="5" id="KW-1133">Transmembrane helix</keyword>
<dbReference type="SMART" id="SM00387">
    <property type="entry name" value="HATPase_c"/>
    <property type="match status" value="1"/>
</dbReference>
<keyword evidence="5" id="KW-0472">Membrane</keyword>
<dbReference type="InterPro" id="IPR011712">
    <property type="entry name" value="Sig_transdc_His_kin_sub3_dim/P"/>
</dbReference>
<proteinExistence type="predicted"/>
<reference evidence="7 8" key="1">
    <citation type="journal article" date="2023" name="Microbiol. Spectr.">
        <title>Synergy between Genome Mining, Metabolomics, and Bioinformatics Uncovers Antibacterial Chlorinated Carbazole Alkaloids and Their Biosynthetic Gene Cluster from Streptomyces tubbatahanensis sp. nov., a Novel Actinomycete Isolated from Sulu Sea, Philippines.</title>
        <authorList>
            <person name="Tenebro C.P."/>
            <person name="Trono D.J.V.L."/>
            <person name="Balida L.A.P."/>
            <person name="Bayog L.K.A."/>
            <person name="Bruna J.R."/>
            <person name="Sabido E.M."/>
            <person name="Caspe D.P.C."/>
            <person name="de Los Santos E.L.C."/>
            <person name="Saludes J.P."/>
            <person name="Dalisay D.S."/>
        </authorList>
    </citation>
    <scope>NUCLEOTIDE SEQUENCE [LARGE SCALE GENOMIC DNA]</scope>
    <source>
        <strain evidence="7 8">DSD3025</strain>
    </source>
</reference>
<feature type="compositionally biased region" description="Polar residues" evidence="4">
    <location>
        <begin position="302"/>
        <end position="315"/>
    </location>
</feature>
<feature type="region of interest" description="Disordered" evidence="4">
    <location>
        <begin position="301"/>
        <end position="402"/>
    </location>
</feature>
<dbReference type="Proteomes" id="UP001202244">
    <property type="component" value="Chromosome"/>
</dbReference>
<protein>
    <submittedName>
        <fullName evidence="7">Histidine kinase</fullName>
    </submittedName>
</protein>
<dbReference type="InterPro" id="IPR036890">
    <property type="entry name" value="HATPase_C_sf"/>
</dbReference>
<dbReference type="InterPro" id="IPR050482">
    <property type="entry name" value="Sensor_HK_TwoCompSys"/>
</dbReference>
<evidence type="ECO:0000256" key="5">
    <source>
        <dbReference type="SAM" id="Phobius"/>
    </source>
</evidence>
<feature type="transmembrane region" description="Helical" evidence="5">
    <location>
        <begin position="32"/>
        <end position="52"/>
    </location>
</feature>
<keyword evidence="8" id="KW-1185">Reference proteome</keyword>
<gene>
    <name evidence="7" type="ORF">MMF93_23510</name>
</gene>
<evidence type="ECO:0000256" key="1">
    <source>
        <dbReference type="ARBA" id="ARBA00022679"/>
    </source>
</evidence>
<sequence>MATPGRAVRVVLAAVVVGCGALLLAQDVISTWLYSWLFISAFIGIATLFGPLRAGIAQRLFDTVIAVGAASVGLLTKPEALFSARGHLSLLLCVGVSFVAGTLYRHGRIAQVWHAAHTQGAEHARAGIARHLHDGTLQTLVAARMGLRNALTSKDESKLEEASSLAAQLLDEQIHTLRDLSHELMPSRLDKEGLAAAVEHLADQVSRSWGRPVAVVVAGARDTRAAPVAELTAYRVIQEALNNTVRHSGATRATVRLRLHRYCLLAEIQDDGEGFDTDTPPQQGIGLSGMRERVVQCEGSITVRSRTAETAQTSRAGAGDTGKLSGSQHGTTVRFLLPARPGGQRPAGQAGAAAASEPASAPTLAGRGASTPAEPAPTVQRTRRTVQRTRLTVRGGRVRGAR</sequence>
<evidence type="ECO:0000256" key="2">
    <source>
        <dbReference type="ARBA" id="ARBA00022777"/>
    </source>
</evidence>
<dbReference type="Pfam" id="PF02518">
    <property type="entry name" value="HATPase_c"/>
    <property type="match status" value="1"/>
</dbReference>
<keyword evidence="5" id="KW-0812">Transmembrane</keyword>
<keyword evidence="2 7" id="KW-0418">Kinase</keyword>
<keyword evidence="1" id="KW-0808">Transferase</keyword>
<evidence type="ECO:0000259" key="6">
    <source>
        <dbReference type="SMART" id="SM00387"/>
    </source>
</evidence>
<evidence type="ECO:0000313" key="7">
    <source>
        <dbReference type="EMBL" id="UNS99094.1"/>
    </source>
</evidence>
<dbReference type="RefSeq" id="WP_242754560.1">
    <property type="nucleotide sequence ID" value="NZ_CP093846.1"/>
</dbReference>
<feature type="domain" description="Histidine kinase/HSP90-like ATPase" evidence="6">
    <location>
        <begin position="228"/>
        <end position="341"/>
    </location>
</feature>
<dbReference type="EMBL" id="CP093846">
    <property type="protein sequence ID" value="UNS99094.1"/>
    <property type="molecule type" value="Genomic_DNA"/>
</dbReference>
<dbReference type="CDD" id="cd16917">
    <property type="entry name" value="HATPase_UhpB-NarQ-NarX-like"/>
    <property type="match status" value="1"/>
</dbReference>